<accession>A0A5B7DNP1</accession>
<reference evidence="2 3" key="1">
    <citation type="submission" date="2019-05" db="EMBL/GenBank/DDBJ databases">
        <title>Another draft genome of Portunus trituberculatus and its Hox gene families provides insights of decapod evolution.</title>
        <authorList>
            <person name="Jeong J.-H."/>
            <person name="Song I."/>
            <person name="Kim S."/>
            <person name="Choi T."/>
            <person name="Kim D."/>
            <person name="Ryu S."/>
            <person name="Kim W."/>
        </authorList>
    </citation>
    <scope>NUCLEOTIDE SEQUENCE [LARGE SCALE GENOMIC DNA]</scope>
    <source>
        <tissue evidence="2">Muscle</tissue>
    </source>
</reference>
<dbReference type="OrthoDB" id="6360809at2759"/>
<sequence length="362" mass="40229">MSPTASAASEDSGYNEEDGKSSCNLELAAGEGNGKLSSKTLMNSSLKNVDDTTKCISIKQSQQINFEKLIHNSLDWPEMSDMHTLTVLPAMVTTENNFRNRPQESLSVSSITQNTSSEEICVTEQDERERINFGTEQRDGGLQIPIESSENHEYSADCLVSESEGSSHLTYSEAKNVSEDNANSANSLDTSNETLLGSEEDKNKRGKGERNKNNKFRNSCDRSVRCVPSDNDGTVPNSSESRIRNRISGIKRDVKRRKCKIPGHSYNKGSKQNLPLKRGNLKKSQNREKPKRSAMAYKVLPRLSKHKISSLRNQPSTSSGKNLYAKNDAEELHESDKKNLTAQNPGWQIPEGRTSSLCRSHN</sequence>
<proteinExistence type="predicted"/>
<feature type="region of interest" description="Disordered" evidence="1">
    <location>
        <begin position="1"/>
        <end position="27"/>
    </location>
</feature>
<dbReference type="EMBL" id="VSRR010001129">
    <property type="protein sequence ID" value="MPC22815.1"/>
    <property type="molecule type" value="Genomic_DNA"/>
</dbReference>
<name>A0A5B7DNP1_PORTR</name>
<feature type="region of interest" description="Disordered" evidence="1">
    <location>
        <begin position="149"/>
        <end position="362"/>
    </location>
</feature>
<feature type="compositionally biased region" description="Basic and acidic residues" evidence="1">
    <location>
        <begin position="199"/>
        <end position="224"/>
    </location>
</feature>
<gene>
    <name evidence="2" type="ORF">E2C01_015843</name>
</gene>
<evidence type="ECO:0000313" key="2">
    <source>
        <dbReference type="EMBL" id="MPC22815.1"/>
    </source>
</evidence>
<feature type="compositionally biased region" description="Basic and acidic residues" evidence="1">
    <location>
        <begin position="327"/>
        <end position="339"/>
    </location>
</feature>
<evidence type="ECO:0000256" key="1">
    <source>
        <dbReference type="SAM" id="MobiDB-lite"/>
    </source>
</evidence>
<dbReference type="Proteomes" id="UP000324222">
    <property type="component" value="Unassembled WGS sequence"/>
</dbReference>
<evidence type="ECO:0000313" key="3">
    <source>
        <dbReference type="Proteomes" id="UP000324222"/>
    </source>
</evidence>
<keyword evidence="3" id="KW-1185">Reference proteome</keyword>
<protein>
    <submittedName>
        <fullName evidence="2">Uncharacterized protein</fullName>
    </submittedName>
</protein>
<feature type="compositionally biased region" description="Polar residues" evidence="1">
    <location>
        <begin position="163"/>
        <end position="195"/>
    </location>
</feature>
<dbReference type="AlphaFoldDB" id="A0A5B7DNP1"/>
<comment type="caution">
    <text evidence="2">The sequence shown here is derived from an EMBL/GenBank/DDBJ whole genome shotgun (WGS) entry which is preliminary data.</text>
</comment>
<feature type="compositionally biased region" description="Polar residues" evidence="1">
    <location>
        <begin position="310"/>
        <end position="321"/>
    </location>
</feature>
<feature type="compositionally biased region" description="Polar residues" evidence="1">
    <location>
        <begin position="353"/>
        <end position="362"/>
    </location>
</feature>
<organism evidence="2 3">
    <name type="scientific">Portunus trituberculatus</name>
    <name type="common">Swimming crab</name>
    <name type="synonym">Neptunus trituberculatus</name>
    <dbReference type="NCBI Taxonomy" id="210409"/>
    <lineage>
        <taxon>Eukaryota</taxon>
        <taxon>Metazoa</taxon>
        <taxon>Ecdysozoa</taxon>
        <taxon>Arthropoda</taxon>
        <taxon>Crustacea</taxon>
        <taxon>Multicrustacea</taxon>
        <taxon>Malacostraca</taxon>
        <taxon>Eumalacostraca</taxon>
        <taxon>Eucarida</taxon>
        <taxon>Decapoda</taxon>
        <taxon>Pleocyemata</taxon>
        <taxon>Brachyura</taxon>
        <taxon>Eubrachyura</taxon>
        <taxon>Portunoidea</taxon>
        <taxon>Portunidae</taxon>
        <taxon>Portuninae</taxon>
        <taxon>Portunus</taxon>
    </lineage>
</organism>